<dbReference type="InterPro" id="IPR001304">
    <property type="entry name" value="C-type_lectin-like"/>
</dbReference>
<keyword evidence="2" id="KW-1015">Disulfide bond</keyword>
<dbReference type="GeneID" id="111225778"/>
<dbReference type="GO" id="GO:0030246">
    <property type="term" value="F:carbohydrate binding"/>
    <property type="evidence" value="ECO:0007669"/>
    <property type="project" value="UniProtKB-KW"/>
</dbReference>
<feature type="transmembrane region" description="Helical" evidence="4">
    <location>
        <begin position="56"/>
        <end position="79"/>
    </location>
</feature>
<reference evidence="6" key="1">
    <citation type="submission" date="2025-08" db="UniProtKB">
        <authorList>
            <consortium name="Ensembl"/>
        </authorList>
    </citation>
    <scope>IDENTIFICATION</scope>
</reference>
<evidence type="ECO:0000259" key="5">
    <source>
        <dbReference type="PROSITE" id="PS50041"/>
    </source>
</evidence>
<keyword evidence="1" id="KW-0430">Lectin</keyword>
<dbReference type="Gene3D" id="3.10.100.10">
    <property type="entry name" value="Mannose-Binding Protein A, subunit A"/>
    <property type="match status" value="1"/>
</dbReference>
<dbReference type="PROSITE" id="PS00615">
    <property type="entry name" value="C_TYPE_LECTIN_1"/>
    <property type="match status" value="1"/>
</dbReference>
<dbReference type="InterPro" id="IPR050111">
    <property type="entry name" value="C-type_lectin/snaclec_domain"/>
</dbReference>
<name>A0A3B4TEZ7_SERDU</name>
<dbReference type="KEGG" id="sdu:111225778"/>
<keyword evidence="4" id="KW-0812">Transmembrane</keyword>
<dbReference type="Proteomes" id="UP000261420">
    <property type="component" value="Unplaced"/>
</dbReference>
<reference evidence="6" key="2">
    <citation type="submission" date="2025-09" db="UniProtKB">
        <authorList>
            <consortium name="Ensembl"/>
        </authorList>
    </citation>
    <scope>IDENTIFICATION</scope>
</reference>
<keyword evidence="4" id="KW-1133">Transmembrane helix</keyword>
<evidence type="ECO:0000313" key="7">
    <source>
        <dbReference type="Proteomes" id="UP000261420"/>
    </source>
</evidence>
<dbReference type="PROSITE" id="PS50041">
    <property type="entry name" value="C_TYPE_LECTIN_2"/>
    <property type="match status" value="1"/>
</dbReference>
<dbReference type="SMART" id="SM00034">
    <property type="entry name" value="CLECT"/>
    <property type="match status" value="1"/>
</dbReference>
<dbReference type="CDD" id="cd03590">
    <property type="entry name" value="CLECT_DC-SIGN_like"/>
    <property type="match status" value="1"/>
</dbReference>
<dbReference type="SUPFAM" id="SSF56436">
    <property type="entry name" value="C-type lectin-like"/>
    <property type="match status" value="1"/>
</dbReference>
<dbReference type="InterPro" id="IPR033989">
    <property type="entry name" value="CD209-like_CTLD"/>
</dbReference>
<dbReference type="OMA" id="REFCQIY"/>
<dbReference type="RefSeq" id="XP_022606527.1">
    <property type="nucleotide sequence ID" value="XM_022750806.1"/>
</dbReference>
<protein>
    <submittedName>
        <fullName evidence="6">C-type lectin lectoxin-Phi1-like</fullName>
    </submittedName>
</protein>
<dbReference type="AlphaFoldDB" id="A0A3B4TEZ7"/>
<keyword evidence="3" id="KW-0175">Coiled coil</keyword>
<keyword evidence="4" id="KW-0472">Membrane</keyword>
<proteinExistence type="predicted"/>
<sequence length="309" mass="35467">MERRVSVSDNNFDGGLNTLICQEDLYDEEHPPSTPSKQKRVQVSMSNMALGRHAKLAAVILVLLAAVLLIVDISLGVHYNKLTDTHLTIDDTEHIENELNKLKDTHKTATETMKNANKQLDSERSRQTQTNWELEHETKRKDDYVQQIDKITNDIASMRAHLPMITDGCRHCPTGWILMNMACYYFPFSVISGFKTWYKARAFCQTYGGDLIVIDSKDKENATVNLLRNNVDRSKPINGFWIGLRDVHEEGTWKWLDGTVLIEGYWNDDEPNDIDDEDCAAVYPRENFFKAWNDVSCSATMKWICEKAL</sequence>
<evidence type="ECO:0000256" key="1">
    <source>
        <dbReference type="ARBA" id="ARBA00022734"/>
    </source>
</evidence>
<evidence type="ECO:0000256" key="4">
    <source>
        <dbReference type="SAM" id="Phobius"/>
    </source>
</evidence>
<dbReference type="InterPro" id="IPR016187">
    <property type="entry name" value="CTDL_fold"/>
</dbReference>
<dbReference type="Ensembl" id="ENSSDUT00000004627.1">
    <property type="protein sequence ID" value="ENSSDUP00000004532.1"/>
    <property type="gene ID" value="ENSSDUG00000003378.1"/>
</dbReference>
<dbReference type="InterPro" id="IPR018378">
    <property type="entry name" value="C-type_lectin_CS"/>
</dbReference>
<evidence type="ECO:0000313" key="6">
    <source>
        <dbReference type="Ensembl" id="ENSSDUP00000004532.1"/>
    </source>
</evidence>
<dbReference type="Pfam" id="PF00059">
    <property type="entry name" value="Lectin_C"/>
    <property type="match status" value="1"/>
</dbReference>
<dbReference type="GeneTree" id="ENSGT01030000234575"/>
<evidence type="ECO:0000256" key="3">
    <source>
        <dbReference type="SAM" id="Coils"/>
    </source>
</evidence>
<evidence type="ECO:0000256" key="2">
    <source>
        <dbReference type="ARBA" id="ARBA00023157"/>
    </source>
</evidence>
<dbReference type="PANTHER" id="PTHR22803">
    <property type="entry name" value="MANNOSE, PHOSPHOLIPASE, LECTIN RECEPTOR RELATED"/>
    <property type="match status" value="1"/>
</dbReference>
<organism evidence="6 7">
    <name type="scientific">Seriola dumerili</name>
    <name type="common">Greater amberjack</name>
    <name type="synonym">Caranx dumerili</name>
    <dbReference type="NCBI Taxonomy" id="41447"/>
    <lineage>
        <taxon>Eukaryota</taxon>
        <taxon>Metazoa</taxon>
        <taxon>Chordata</taxon>
        <taxon>Craniata</taxon>
        <taxon>Vertebrata</taxon>
        <taxon>Euteleostomi</taxon>
        <taxon>Actinopterygii</taxon>
        <taxon>Neopterygii</taxon>
        <taxon>Teleostei</taxon>
        <taxon>Neoteleostei</taxon>
        <taxon>Acanthomorphata</taxon>
        <taxon>Carangaria</taxon>
        <taxon>Carangiformes</taxon>
        <taxon>Carangidae</taxon>
        <taxon>Seriola</taxon>
    </lineage>
</organism>
<feature type="domain" description="C-type lectin" evidence="5">
    <location>
        <begin position="179"/>
        <end position="306"/>
    </location>
</feature>
<dbReference type="InterPro" id="IPR016186">
    <property type="entry name" value="C-type_lectin-like/link_sf"/>
</dbReference>
<accession>A0A3B4TEZ7</accession>
<feature type="coiled-coil region" evidence="3">
    <location>
        <begin position="92"/>
        <end position="154"/>
    </location>
</feature>
<keyword evidence="7" id="KW-1185">Reference proteome</keyword>